<dbReference type="PROSITE" id="PS51375">
    <property type="entry name" value="PPR"/>
    <property type="match status" value="5"/>
</dbReference>
<evidence type="ECO:0000256" key="5">
    <source>
        <dbReference type="SAM" id="MobiDB-lite"/>
    </source>
</evidence>
<evidence type="ECO:0000259" key="6">
    <source>
        <dbReference type="PROSITE" id="PS51286"/>
    </source>
</evidence>
<feature type="region of interest" description="Disordered" evidence="5">
    <location>
        <begin position="482"/>
        <end position="514"/>
    </location>
</feature>
<accession>A0ABR2YLX3</accession>
<feature type="repeat" description="PPR" evidence="4">
    <location>
        <begin position="1031"/>
        <end position="1065"/>
    </location>
</feature>
<feature type="repeat" description="PPR" evidence="4">
    <location>
        <begin position="1066"/>
        <end position="1100"/>
    </location>
</feature>
<keyword evidence="8" id="KW-1185">Reference proteome</keyword>
<keyword evidence="3" id="KW-0195">Cyclin</keyword>
<dbReference type="EMBL" id="JALJOT010000008">
    <property type="protein sequence ID" value="KAK9908002.1"/>
    <property type="molecule type" value="Genomic_DNA"/>
</dbReference>
<feature type="repeat" description="PPR" evidence="4">
    <location>
        <begin position="959"/>
        <end position="993"/>
    </location>
</feature>
<dbReference type="Gene3D" id="1.25.40.10">
    <property type="entry name" value="Tetratricopeptide repeat domain"/>
    <property type="match status" value="3"/>
</dbReference>
<sequence length="1566" mass="164765">MQLSASFRRDAVSPEAVVALLDSCGPDPSVDIFCRAFERLLGMPQGDRASLALEKVSQVAMRQAAGLSGQGLASVAMSTARADFGAGTRPMLDVLVREVAARLDAAAGLDADRRLSALQLCEVVAACAIARFHPGEHLLRAVLQEATAHLHDLPAQYLIQVAWSLATLGHAAAAPLVEAVIRRAASEPSDQVAAKDREQLFWAAAVLDVTSAETLEALGALLAGLRLEEVARGSQARLFQAHMALERLAAPARVGELEGMRAPLGLLPGELLAHAEAAWRCTLADAAHTEAQREASAALTELGLSHATAVVANGGLLKPDLVVMTPTARVALTLDQPSAFSINPPHRPLGDTILNWRLLVLNEWQVLSVPFYKWQALATPEARVAHLRELLLPAPAAPPLRAAPVSARSSSATVSREGLRAMSAAAENLRRPYQPPFDPGVPATRLRSLSSTNLGMLGGAPPGESSSAGRASALVSQLLAARQAPNPFSRQAGTDERMDSATMSDPGGMRQSLASGQLPGALLPPAPSLHQWQARMASDSHTTTSGESARTTEPLPWSAGNAGASGGGGSGGAAEDIGRAADRAVAELRRRDSGFSQGAMQVSAAAEPSLPDASEGGPWSVHDLAARLAAMSRGETPGGAPSVGVPMSISQPSDTQYPELQLPTMAAGALRLPQAAMHPALPGVPAGLEERLLAAGVYPRDPHAVMGGAPPPMMPPTGGPGGGLPLSAQQQAALSQILSPGSAATSLGSLGAYESGADLRQLWQAVAGLDPNQPSGQMPQEAANPAELKRIIEGLPLETSAVAAVEWRLGQLDPPQFAALLTELASDNHAFRAWQLFDWVRALPEGHALRRLCDADTYTTMITLCGPWQQLRRALQLVAEMRARSLECGAQAYSALLHAAVKCGETDLAVDVYGQMGREGMPRDRSIFVVLIEMFVKLGRVPEALSALGDLHALGEAPDTHLYNLVLVAGTKMGPPRFALTVYHRMVSDGAQPNTKTFTALIGSFGKPGSVAAALEVIEELLSHEPGGVGSPATYAALMAACEKAGQGDLALALFEKMTAQSVQADVGIFNSMIAACAHGGEYAKARHMFDSMAEHGCEPDAVTYANLIRAFKKGGQWCAAVDTFEAMLRSGSRPHAAVYSSIIDVLWQTGIPWAQAKALHLFNSAVQNGSLPEAAESCKKGTLKLDLQSLTVGVAVVSMGAWLLGARAALLQDTPTSLDAARKLAVVNGLGEHSRAQGHSAAVKEAVSASLLGCKAPFRLVQDHSRSGRLEASTLALRKWLFSDQFDRYLSLIQAGPAEVSPEALQPTAEYMGHEKAEKARTAELWQRVVKHEAMHPISLKVLHANPGAYLQQRKGLVAAVLHYASALRVPQEVAHSAVTLMDRVMMSGVHMTDQFQTLFICACLRLAALHENAALPSGLAISSLTDFPDTALERMESNISAVLRNDMECIAAVHCLKVYCQRLGCELADGDAVRRAVGCAFALATEALSDMAVLHFPPSLTAAAILVAARRAQGSVPFWPSVLAQLTGYTEASSPPFASAIAHAGRLCSKLYTSVDPAMAAYHA</sequence>
<dbReference type="Pfam" id="PF02984">
    <property type="entry name" value="Cyclin_C"/>
    <property type="match status" value="1"/>
</dbReference>
<keyword evidence="2" id="KW-0677">Repeat</keyword>
<dbReference type="PROSITE" id="PS51286">
    <property type="entry name" value="RAP"/>
    <property type="match status" value="1"/>
</dbReference>
<comment type="caution">
    <text evidence="7">The sequence shown here is derived from an EMBL/GenBank/DDBJ whole genome shotgun (WGS) entry which is preliminary data.</text>
</comment>
<feature type="region of interest" description="Disordered" evidence="5">
    <location>
        <begin position="535"/>
        <end position="575"/>
    </location>
</feature>
<feature type="compositionally biased region" description="Low complexity" evidence="5">
    <location>
        <begin position="462"/>
        <end position="471"/>
    </location>
</feature>
<feature type="repeat" description="PPR" evidence="4">
    <location>
        <begin position="889"/>
        <end position="923"/>
    </location>
</feature>
<dbReference type="Pfam" id="PF01535">
    <property type="entry name" value="PPR"/>
    <property type="match status" value="1"/>
</dbReference>
<feature type="region of interest" description="Disordered" evidence="5">
    <location>
        <begin position="426"/>
        <end position="445"/>
    </location>
</feature>
<feature type="domain" description="RAP" evidence="6">
    <location>
        <begin position="330"/>
        <end position="389"/>
    </location>
</feature>
<dbReference type="SMART" id="SM00952">
    <property type="entry name" value="RAP"/>
    <property type="match status" value="1"/>
</dbReference>
<dbReference type="Pfam" id="PF00134">
    <property type="entry name" value="Cyclin_N"/>
    <property type="match status" value="1"/>
</dbReference>
<dbReference type="CDD" id="cd20529">
    <property type="entry name" value="CYCLIN_CCNJ-like_rpt2"/>
    <property type="match status" value="1"/>
</dbReference>
<dbReference type="Proteomes" id="UP001491310">
    <property type="component" value="Unassembled WGS sequence"/>
</dbReference>
<dbReference type="Pfam" id="PF08373">
    <property type="entry name" value="RAP"/>
    <property type="match status" value="1"/>
</dbReference>
<feature type="region of interest" description="Disordered" evidence="5">
    <location>
        <begin position="592"/>
        <end position="619"/>
    </location>
</feature>
<evidence type="ECO:0000256" key="1">
    <source>
        <dbReference type="ARBA" id="ARBA00007626"/>
    </source>
</evidence>
<evidence type="ECO:0000313" key="8">
    <source>
        <dbReference type="Proteomes" id="UP001491310"/>
    </source>
</evidence>
<dbReference type="Gene3D" id="1.10.472.10">
    <property type="entry name" value="Cyclin-like"/>
    <property type="match status" value="2"/>
</dbReference>
<dbReference type="PANTHER" id="PTHR47447:SF24">
    <property type="entry name" value="PENTATRICOPEPTIDE REPEAT-CONTAINING PROTEIN"/>
    <property type="match status" value="1"/>
</dbReference>
<protein>
    <recommendedName>
        <fullName evidence="6">RAP domain-containing protein</fullName>
    </recommendedName>
</protein>
<dbReference type="InterPro" id="IPR006671">
    <property type="entry name" value="Cyclin_N"/>
</dbReference>
<dbReference type="InterPro" id="IPR011990">
    <property type="entry name" value="TPR-like_helical_dom_sf"/>
</dbReference>
<reference evidence="7 8" key="1">
    <citation type="journal article" date="2024" name="Nat. Commun.">
        <title>Phylogenomics reveals the evolutionary origins of lichenization in chlorophyte algae.</title>
        <authorList>
            <person name="Puginier C."/>
            <person name="Libourel C."/>
            <person name="Otte J."/>
            <person name="Skaloud P."/>
            <person name="Haon M."/>
            <person name="Grisel S."/>
            <person name="Petersen M."/>
            <person name="Berrin J.G."/>
            <person name="Delaux P.M."/>
            <person name="Dal Grande F."/>
            <person name="Keller J."/>
        </authorList>
    </citation>
    <scope>NUCLEOTIDE SEQUENCE [LARGE SCALE GENOMIC DNA]</scope>
    <source>
        <strain evidence="7 8">SAG 216-7</strain>
    </source>
</reference>
<feature type="region of interest" description="Disordered" evidence="5">
    <location>
        <begin position="452"/>
        <end position="471"/>
    </location>
</feature>
<evidence type="ECO:0000256" key="4">
    <source>
        <dbReference type="PROSITE-ProRule" id="PRU00708"/>
    </source>
</evidence>
<dbReference type="Pfam" id="PF13041">
    <property type="entry name" value="PPR_2"/>
    <property type="match status" value="1"/>
</dbReference>
<evidence type="ECO:0000256" key="3">
    <source>
        <dbReference type="ARBA" id="ARBA00023127"/>
    </source>
</evidence>
<gene>
    <name evidence="7" type="ORF">WJX75_001326</name>
</gene>
<evidence type="ECO:0000256" key="2">
    <source>
        <dbReference type="ARBA" id="ARBA00022737"/>
    </source>
</evidence>
<dbReference type="InterPro" id="IPR036915">
    <property type="entry name" value="Cyclin-like_sf"/>
</dbReference>
<proteinExistence type="inferred from homology"/>
<feature type="compositionally biased region" description="Polar residues" evidence="5">
    <location>
        <begin position="539"/>
        <end position="551"/>
    </location>
</feature>
<feature type="compositionally biased region" description="Gly residues" evidence="5">
    <location>
        <begin position="563"/>
        <end position="572"/>
    </location>
</feature>
<name>A0ABR2YLX3_9CHLO</name>
<dbReference type="SUPFAM" id="SSF48452">
    <property type="entry name" value="TPR-like"/>
    <property type="match status" value="1"/>
</dbReference>
<dbReference type="InterPro" id="IPR004367">
    <property type="entry name" value="Cyclin_C-dom"/>
</dbReference>
<feature type="repeat" description="PPR" evidence="4">
    <location>
        <begin position="1101"/>
        <end position="1135"/>
    </location>
</feature>
<dbReference type="NCBIfam" id="TIGR00756">
    <property type="entry name" value="PPR"/>
    <property type="match status" value="3"/>
</dbReference>
<dbReference type="PANTHER" id="PTHR47447">
    <property type="entry name" value="OS03G0856100 PROTEIN"/>
    <property type="match status" value="1"/>
</dbReference>
<organism evidence="7 8">
    <name type="scientific">Coccomyxa subellipsoidea</name>
    <dbReference type="NCBI Taxonomy" id="248742"/>
    <lineage>
        <taxon>Eukaryota</taxon>
        <taxon>Viridiplantae</taxon>
        <taxon>Chlorophyta</taxon>
        <taxon>core chlorophytes</taxon>
        <taxon>Trebouxiophyceae</taxon>
        <taxon>Trebouxiophyceae incertae sedis</taxon>
        <taxon>Coccomyxaceae</taxon>
        <taxon>Coccomyxa</taxon>
    </lineage>
</organism>
<comment type="similarity">
    <text evidence="1">Belongs to the PPR family. P subfamily.</text>
</comment>
<dbReference type="SUPFAM" id="SSF47954">
    <property type="entry name" value="Cyclin-like"/>
    <property type="match status" value="2"/>
</dbReference>
<dbReference type="InterPro" id="IPR002885">
    <property type="entry name" value="PPR_rpt"/>
</dbReference>
<feature type="region of interest" description="Disordered" evidence="5">
    <location>
        <begin position="633"/>
        <end position="656"/>
    </location>
</feature>
<evidence type="ECO:0000313" key="7">
    <source>
        <dbReference type="EMBL" id="KAK9908002.1"/>
    </source>
</evidence>
<dbReference type="Pfam" id="PF13812">
    <property type="entry name" value="PPR_3"/>
    <property type="match status" value="1"/>
</dbReference>
<dbReference type="InterPro" id="IPR013584">
    <property type="entry name" value="RAP"/>
</dbReference>